<dbReference type="OrthoDB" id="9774191at2"/>
<reference evidence="9" key="2">
    <citation type="submission" date="2018-11" db="EMBL/GenBank/DDBJ databases">
        <title>Shewanella sp. R106.</title>
        <authorList>
            <person name="Hwang Y.J."/>
            <person name="Hwang C.Y."/>
        </authorList>
    </citation>
    <scope>NUCLEOTIDE SEQUENCE [LARGE SCALE GENOMIC DNA]</scope>
    <source>
        <strain evidence="9">R106</strain>
    </source>
</reference>
<evidence type="ECO:0000313" key="8">
    <source>
        <dbReference type="Proteomes" id="UP000273778"/>
    </source>
</evidence>
<keyword evidence="2" id="KW-0732">Signal</keyword>
<dbReference type="RefSeq" id="WP_124014234.1">
    <property type="nucleotide sequence ID" value="NZ_CP034073.1"/>
</dbReference>
<organism evidence="7 9">
    <name type="scientific">Shewanella psychromarinicola</name>
    <dbReference type="NCBI Taxonomy" id="2487742"/>
    <lineage>
        <taxon>Bacteria</taxon>
        <taxon>Pseudomonadati</taxon>
        <taxon>Pseudomonadota</taxon>
        <taxon>Gammaproteobacteria</taxon>
        <taxon>Alteromonadales</taxon>
        <taxon>Shewanellaceae</taxon>
        <taxon>Shewanella</taxon>
    </lineage>
</organism>
<dbReference type="SUPFAM" id="SSF51735">
    <property type="entry name" value="NAD(P)-binding Rossmann-fold domains"/>
    <property type="match status" value="1"/>
</dbReference>
<evidence type="ECO:0000256" key="3">
    <source>
        <dbReference type="ARBA" id="ARBA00023002"/>
    </source>
</evidence>
<dbReference type="KEGG" id="spsr:EGC80_02995"/>
<dbReference type="GO" id="GO:0016491">
    <property type="term" value="F:oxidoreductase activity"/>
    <property type="evidence" value="ECO:0007669"/>
    <property type="project" value="UniProtKB-KW"/>
</dbReference>
<dbReference type="InterPro" id="IPR004104">
    <property type="entry name" value="Gfo/Idh/MocA-like_OxRdtase_C"/>
</dbReference>
<dbReference type="InterPro" id="IPR000683">
    <property type="entry name" value="Gfo/Idh/MocA-like_OxRdtase_N"/>
</dbReference>
<evidence type="ECO:0000256" key="1">
    <source>
        <dbReference type="ARBA" id="ARBA00010928"/>
    </source>
</evidence>
<dbReference type="Pfam" id="PF01408">
    <property type="entry name" value="GFO_IDH_MocA"/>
    <property type="match status" value="1"/>
</dbReference>
<dbReference type="Gene3D" id="3.40.50.720">
    <property type="entry name" value="NAD(P)-binding Rossmann-like Domain"/>
    <property type="match status" value="1"/>
</dbReference>
<dbReference type="Gene3D" id="3.30.360.10">
    <property type="entry name" value="Dihydrodipicolinate Reductase, domain 2"/>
    <property type="match status" value="1"/>
</dbReference>
<reference evidence="6 8" key="1">
    <citation type="submission" date="2018-11" db="EMBL/GenBank/DDBJ databases">
        <title>Shewanella sp. M2.</title>
        <authorList>
            <person name="Hwang Y.J."/>
            <person name="Hwang C.Y."/>
        </authorList>
    </citation>
    <scope>NUCLEOTIDE SEQUENCE [LARGE SCALE GENOMIC DNA]</scope>
    <source>
        <strain evidence="6 8">M2</strain>
    </source>
</reference>
<keyword evidence="3" id="KW-0560">Oxidoreductase</keyword>
<dbReference type="AlphaFoldDB" id="A0A3N4D9J1"/>
<dbReference type="Pfam" id="PF02894">
    <property type="entry name" value="GFO_IDH_MocA_C"/>
    <property type="match status" value="1"/>
</dbReference>
<dbReference type="PANTHER" id="PTHR43708:SF5">
    <property type="entry name" value="CONSERVED EXPRESSED OXIDOREDUCTASE (EUROFUNG)-RELATED"/>
    <property type="match status" value="1"/>
</dbReference>
<dbReference type="Proteomes" id="UP000273778">
    <property type="component" value="Chromosome"/>
</dbReference>
<protein>
    <submittedName>
        <fullName evidence="7">Oxidoreductase</fullName>
    </submittedName>
</protein>
<gene>
    <name evidence="7" type="ORF">EGC77_21440</name>
    <name evidence="6" type="ORF">EGC80_02995</name>
</gene>
<keyword evidence="8" id="KW-1185">Reference proteome</keyword>
<sequence>MTKILKTGIVGYGYAAKTFHAPLIKAVSGLQLAAISSSNPAKVHIDQPDLAVFSSPEELFSCADIDLVVIPTPNDTHFPLAAAALAAGKHVVLDKPFTLTTSEGKELIKLAHQYDRLLSVFHNRRWDSDFLTLKKVLREGSLGRVTHFESHFDRYRPEVQTRWRESAALGGGLWFDLGSHLLDQALQLFGTPKTMWLDLAQQRDGAFADDWFHAVLGYDEKRVILHGSALVANPGPRMTVHGTSGSFTKFGLDTQENALKSGQQPGTPGWGNDPLSCKLSLKHKDAIIDQYIITTPGNYQAYYEGIRDAICLGSPNPVMAEQALLVMRLIGLGIDSAEEGRKLRVFDL</sequence>
<dbReference type="PANTHER" id="PTHR43708">
    <property type="entry name" value="CONSERVED EXPRESSED OXIDOREDUCTASE (EUROFUNG)"/>
    <property type="match status" value="1"/>
</dbReference>
<dbReference type="EMBL" id="CP034073">
    <property type="protein sequence ID" value="AZG33999.1"/>
    <property type="molecule type" value="Genomic_DNA"/>
</dbReference>
<dbReference type="GO" id="GO:0000166">
    <property type="term" value="F:nucleotide binding"/>
    <property type="evidence" value="ECO:0007669"/>
    <property type="project" value="InterPro"/>
</dbReference>
<evidence type="ECO:0000256" key="2">
    <source>
        <dbReference type="ARBA" id="ARBA00022729"/>
    </source>
</evidence>
<evidence type="ECO:0000313" key="9">
    <source>
        <dbReference type="Proteomes" id="UP000278855"/>
    </source>
</evidence>
<dbReference type="InterPro" id="IPR036291">
    <property type="entry name" value="NAD(P)-bd_dom_sf"/>
</dbReference>
<name>A0A3N4D9J1_9GAMM</name>
<dbReference type="Proteomes" id="UP000278855">
    <property type="component" value="Unassembled WGS sequence"/>
</dbReference>
<accession>A0A3N4D9J1</accession>
<evidence type="ECO:0000259" key="4">
    <source>
        <dbReference type="Pfam" id="PF01408"/>
    </source>
</evidence>
<evidence type="ECO:0000259" key="5">
    <source>
        <dbReference type="Pfam" id="PF02894"/>
    </source>
</evidence>
<reference evidence="7" key="3">
    <citation type="submission" date="2018-11" db="EMBL/GenBank/DDBJ databases">
        <authorList>
            <person name="Hwang Y.J."/>
            <person name="Hwang C.Y."/>
        </authorList>
    </citation>
    <scope>NUCLEOTIDE SEQUENCE</scope>
    <source>
        <strain evidence="7">R106</strain>
    </source>
</reference>
<proteinExistence type="inferred from homology"/>
<dbReference type="InterPro" id="IPR051317">
    <property type="entry name" value="Gfo/Idh/MocA_oxidoreduct"/>
</dbReference>
<evidence type="ECO:0000313" key="7">
    <source>
        <dbReference type="EMBL" id="RPA22595.1"/>
    </source>
</evidence>
<feature type="domain" description="Gfo/Idh/MocA-like oxidoreductase N-terminal" evidence="4">
    <location>
        <begin position="6"/>
        <end position="122"/>
    </location>
</feature>
<dbReference type="EMBL" id="RKKB01000033">
    <property type="protein sequence ID" value="RPA22595.1"/>
    <property type="molecule type" value="Genomic_DNA"/>
</dbReference>
<evidence type="ECO:0000313" key="6">
    <source>
        <dbReference type="EMBL" id="AZG33999.1"/>
    </source>
</evidence>
<comment type="similarity">
    <text evidence="1">Belongs to the Gfo/Idh/MocA family.</text>
</comment>
<dbReference type="NCBIfam" id="NF008607">
    <property type="entry name" value="PRK11579.1"/>
    <property type="match status" value="1"/>
</dbReference>
<feature type="domain" description="Gfo/Idh/MocA-like oxidoreductase C-terminal" evidence="5">
    <location>
        <begin position="134"/>
        <end position="343"/>
    </location>
</feature>